<feature type="binding site" evidence="8">
    <location>
        <position position="192"/>
    </location>
    <ligand>
        <name>pyridoxal 5'-phosphate</name>
        <dbReference type="ChEBI" id="CHEBI:597326"/>
    </ligand>
</feature>
<evidence type="ECO:0000256" key="5">
    <source>
        <dbReference type="ARBA" id="ARBA00022756"/>
    </source>
</evidence>
<sequence>MSLVQALEARLADWQRAQRQRIRRQVQPLRAPVELPADQADCRGTTYLINGQPRLSFGSNDYLGLSQHPALIEAAQRAVAQYGVGSTASPLVCGHSPAHEALEAELAAHVGLPRALYFYAGYAANVGLLPALVGKGDAIFSDALNHACLIDGARLSRADIHITPHGDLSALDQALGASTARHKLVVSDAVFSMDGTVADVPALLTLCERHDAWLVIDDAHGFGVLGEHGEGVLAHFGMAGVNGVAPTWQGRLDRLVYMATLGKAAGVAGAFVAGHPSVIEWVMQAARTYMFATGAPAMVAEALRAGLHLIRHEPQRRQHLAALRAQLVEGIEAAGLPWALWPSPTAIQPLVIGSNDQALAVMQSLDSQGVWVPAIRPPTVPEGTARLRISLSAAHTAGHVDQLLRALRA</sequence>
<comment type="function">
    <text evidence="8">Catalyzes the decarboxylative condensation of pimeloyl-[acyl-carrier protein] and L-alanine to produce 8-amino-7-oxononanoate (AON), [acyl-carrier protein], and carbon dioxide.</text>
</comment>
<dbReference type="GO" id="GO:0030170">
    <property type="term" value="F:pyridoxal phosphate binding"/>
    <property type="evidence" value="ECO:0007669"/>
    <property type="project" value="UniProtKB-UniRule"/>
</dbReference>
<dbReference type="RefSeq" id="WP_130968246.1">
    <property type="nucleotide sequence ID" value="NZ_SIXI01000004.1"/>
</dbReference>
<dbReference type="SUPFAM" id="SSF53383">
    <property type="entry name" value="PLP-dependent transferases"/>
    <property type="match status" value="1"/>
</dbReference>
<proteinExistence type="inferred from homology"/>
<evidence type="ECO:0000256" key="8">
    <source>
        <dbReference type="HAMAP-Rule" id="MF_01693"/>
    </source>
</evidence>
<keyword evidence="4 8" id="KW-0808">Transferase</keyword>
<evidence type="ECO:0000256" key="3">
    <source>
        <dbReference type="ARBA" id="ARBA00011738"/>
    </source>
</evidence>
<dbReference type="Gene3D" id="3.40.640.10">
    <property type="entry name" value="Type I PLP-dependent aspartate aminotransferase-like (Major domain)"/>
    <property type="match status" value="1"/>
</dbReference>
<feature type="binding site" evidence="8">
    <location>
        <position position="379"/>
    </location>
    <ligand>
        <name>substrate</name>
    </ligand>
</feature>
<dbReference type="InterPro" id="IPR015422">
    <property type="entry name" value="PyrdxlP-dep_Trfase_small"/>
</dbReference>
<dbReference type="Proteomes" id="UP000292120">
    <property type="component" value="Unassembled WGS sequence"/>
</dbReference>
<dbReference type="OrthoDB" id="9807157at2"/>
<comment type="pathway">
    <text evidence="2 8">Cofactor biosynthesis; biotin biosynthesis.</text>
</comment>
<feature type="modified residue" description="N6-(pyridoxal phosphate)lysine" evidence="8 9">
    <location>
        <position position="263"/>
    </location>
</feature>
<dbReference type="HAMAP" id="MF_01693">
    <property type="entry name" value="BioF_aminotrans_2"/>
    <property type="match status" value="1"/>
</dbReference>
<dbReference type="Gene3D" id="3.90.1150.10">
    <property type="entry name" value="Aspartate Aminotransferase, domain 1"/>
    <property type="match status" value="1"/>
</dbReference>
<dbReference type="NCBIfam" id="TIGR00858">
    <property type="entry name" value="bioF"/>
    <property type="match status" value="1"/>
</dbReference>
<comment type="caution">
    <text evidence="11">The sequence shown here is derived from an EMBL/GenBank/DDBJ whole genome shotgun (WGS) entry which is preliminary data.</text>
</comment>
<dbReference type="GO" id="GO:0008710">
    <property type="term" value="F:8-amino-7-oxononanoate synthase activity"/>
    <property type="evidence" value="ECO:0007669"/>
    <property type="project" value="UniProtKB-UniRule"/>
</dbReference>
<accession>A0A4Q9H3I2</accession>
<evidence type="ECO:0000259" key="10">
    <source>
        <dbReference type="Pfam" id="PF00155"/>
    </source>
</evidence>
<dbReference type="GO" id="GO:0009102">
    <property type="term" value="P:biotin biosynthetic process"/>
    <property type="evidence" value="ECO:0007669"/>
    <property type="project" value="UniProtKB-UniRule"/>
</dbReference>
<dbReference type="InterPro" id="IPR015421">
    <property type="entry name" value="PyrdxlP-dep_Trfase_major"/>
</dbReference>
<dbReference type="EC" id="2.3.1.47" evidence="8"/>
<keyword evidence="12" id="KW-1185">Reference proteome</keyword>
<evidence type="ECO:0000313" key="11">
    <source>
        <dbReference type="EMBL" id="TBO30254.1"/>
    </source>
</evidence>
<evidence type="ECO:0000256" key="2">
    <source>
        <dbReference type="ARBA" id="ARBA00004746"/>
    </source>
</evidence>
<comment type="subunit">
    <text evidence="3 8">Homodimer.</text>
</comment>
<dbReference type="PANTHER" id="PTHR13693">
    <property type="entry name" value="CLASS II AMINOTRANSFERASE/8-AMINO-7-OXONONANOATE SYNTHASE"/>
    <property type="match status" value="1"/>
</dbReference>
<feature type="binding site" evidence="8">
    <location>
        <position position="220"/>
    </location>
    <ligand>
        <name>pyridoxal 5'-phosphate</name>
        <dbReference type="ChEBI" id="CHEBI:597326"/>
    </ligand>
</feature>
<protein>
    <recommendedName>
        <fullName evidence="8">8-amino-7-oxononanoate synthase</fullName>
        <shortName evidence="8">AONS</shortName>
        <ecNumber evidence="8">2.3.1.47</ecNumber>
    </recommendedName>
    <alternativeName>
        <fullName evidence="8">7-keto-8-amino-pelargonic acid synthase</fullName>
        <shortName evidence="8">7-KAP synthase</shortName>
        <shortName evidence="8">KAPA synthase</shortName>
    </alternativeName>
    <alternativeName>
        <fullName evidence="8">8-amino-7-ketopelargonate synthase</fullName>
    </alternativeName>
</protein>
<evidence type="ECO:0000256" key="4">
    <source>
        <dbReference type="ARBA" id="ARBA00022679"/>
    </source>
</evidence>
<evidence type="ECO:0000256" key="9">
    <source>
        <dbReference type="PIRSR" id="PIRSR604723-51"/>
    </source>
</evidence>
<dbReference type="EMBL" id="SIXI01000004">
    <property type="protein sequence ID" value="TBO30254.1"/>
    <property type="molecule type" value="Genomic_DNA"/>
</dbReference>
<dbReference type="UniPathway" id="UPA00078"/>
<comment type="similarity">
    <text evidence="8">Belongs to the class-II pyridoxal-phosphate-dependent aminotransferase family. BioF subfamily.</text>
</comment>
<dbReference type="InterPro" id="IPR050087">
    <property type="entry name" value="AON_synthase_class-II"/>
</dbReference>
<dbReference type="InterPro" id="IPR022834">
    <property type="entry name" value="AONS_Proteobacteria"/>
</dbReference>
<gene>
    <name evidence="8 11" type="primary">bioF</name>
    <name evidence="11" type="ORF">EYS42_11210</name>
</gene>
<name>A0A4Q9H3I2_9BURK</name>
<feature type="domain" description="Aminotransferase class I/classII large" evidence="10">
    <location>
        <begin position="55"/>
        <end position="407"/>
    </location>
</feature>
<evidence type="ECO:0000313" key="12">
    <source>
        <dbReference type="Proteomes" id="UP000292120"/>
    </source>
</evidence>
<dbReference type="InterPro" id="IPR015424">
    <property type="entry name" value="PyrdxlP-dep_Trfase"/>
</dbReference>
<organism evidence="11 12">
    <name type="scientific">Aquabacterium lacunae</name>
    <dbReference type="NCBI Taxonomy" id="2528630"/>
    <lineage>
        <taxon>Bacteria</taxon>
        <taxon>Pseudomonadati</taxon>
        <taxon>Pseudomonadota</taxon>
        <taxon>Betaproteobacteria</taxon>
        <taxon>Burkholderiales</taxon>
        <taxon>Aquabacterium</taxon>
    </lineage>
</organism>
<dbReference type="PANTHER" id="PTHR13693:SF100">
    <property type="entry name" value="8-AMINO-7-OXONONANOATE SYNTHASE"/>
    <property type="match status" value="1"/>
</dbReference>
<evidence type="ECO:0000256" key="1">
    <source>
        <dbReference type="ARBA" id="ARBA00001933"/>
    </source>
</evidence>
<dbReference type="Pfam" id="PF00155">
    <property type="entry name" value="Aminotran_1_2"/>
    <property type="match status" value="1"/>
</dbReference>
<dbReference type="InterPro" id="IPR004723">
    <property type="entry name" value="AONS_Archaea/Proteobacteria"/>
</dbReference>
<keyword evidence="5 8" id="KW-0093">Biotin biosynthesis</keyword>
<feature type="binding site" evidence="8">
    <location>
        <position position="146"/>
    </location>
    <ligand>
        <name>substrate</name>
    </ligand>
</feature>
<keyword evidence="6 8" id="KW-0663">Pyridoxal phosphate</keyword>
<feature type="binding site" evidence="8">
    <location>
        <begin position="121"/>
        <end position="122"/>
    </location>
    <ligand>
        <name>pyridoxal 5'-phosphate</name>
        <dbReference type="ChEBI" id="CHEBI:597326"/>
    </ligand>
</feature>
<dbReference type="AlphaFoldDB" id="A0A4Q9H3I2"/>
<comment type="catalytic activity">
    <reaction evidence="7 8">
        <text>6-carboxyhexanoyl-[ACP] + L-alanine + H(+) = (8S)-8-amino-7-oxononanoate + holo-[ACP] + CO2</text>
        <dbReference type="Rhea" id="RHEA:42288"/>
        <dbReference type="Rhea" id="RHEA-COMP:9685"/>
        <dbReference type="Rhea" id="RHEA-COMP:9955"/>
        <dbReference type="ChEBI" id="CHEBI:15378"/>
        <dbReference type="ChEBI" id="CHEBI:16526"/>
        <dbReference type="ChEBI" id="CHEBI:57972"/>
        <dbReference type="ChEBI" id="CHEBI:64479"/>
        <dbReference type="ChEBI" id="CHEBI:78846"/>
        <dbReference type="ChEBI" id="CHEBI:149468"/>
        <dbReference type="EC" id="2.3.1.47"/>
    </reaction>
</comment>
<feature type="binding site" evidence="8">
    <location>
        <position position="21"/>
    </location>
    <ligand>
        <name>substrate</name>
    </ligand>
</feature>
<dbReference type="InterPro" id="IPR004839">
    <property type="entry name" value="Aminotransferase_I/II_large"/>
</dbReference>
<feature type="binding site" evidence="8">
    <location>
        <position position="260"/>
    </location>
    <ligand>
        <name>pyridoxal 5'-phosphate</name>
        <dbReference type="ChEBI" id="CHEBI:597326"/>
    </ligand>
</feature>
<reference evidence="11 12" key="1">
    <citation type="submission" date="2019-02" db="EMBL/GenBank/DDBJ databases">
        <title>Aquabacterium sp. strain KMB7.</title>
        <authorList>
            <person name="Chen W.-M."/>
        </authorList>
    </citation>
    <scope>NUCLEOTIDE SEQUENCE [LARGE SCALE GENOMIC DNA]</scope>
    <source>
        <strain evidence="11 12">KMB7</strain>
    </source>
</reference>
<keyword evidence="11" id="KW-0012">Acyltransferase</keyword>
<evidence type="ECO:0000256" key="6">
    <source>
        <dbReference type="ARBA" id="ARBA00022898"/>
    </source>
</evidence>
<evidence type="ECO:0000256" key="7">
    <source>
        <dbReference type="ARBA" id="ARBA00047715"/>
    </source>
</evidence>
<comment type="cofactor">
    <cofactor evidence="1 8 9">
        <name>pyridoxal 5'-phosphate</name>
        <dbReference type="ChEBI" id="CHEBI:597326"/>
    </cofactor>
</comment>